<dbReference type="RefSeq" id="WP_014225286.1">
    <property type="nucleotide sequence ID" value="NC_016610.1"/>
</dbReference>
<protein>
    <recommendedName>
        <fullName evidence="4">DUF4062 domain-containing protein</fullName>
    </recommendedName>
</protein>
<evidence type="ECO:0000256" key="1">
    <source>
        <dbReference type="SAM" id="MobiDB-lite"/>
    </source>
</evidence>
<feature type="compositionally biased region" description="Polar residues" evidence="1">
    <location>
        <begin position="857"/>
        <end position="866"/>
    </location>
</feature>
<dbReference type="PATRIC" id="fig|203275.8.peg.1776"/>
<dbReference type="eggNOG" id="COG5635">
    <property type="taxonomic scope" value="Bacteria"/>
</dbReference>
<dbReference type="AlphaFoldDB" id="G8UQ36"/>
<dbReference type="KEGG" id="tfo:BFO_1959"/>
<organism evidence="2 3">
    <name type="scientific">Tannerella forsythia (strain ATCC 43037 / JCM 10827 / CCUG 21028 A / KCTC 5666 / FDC 338)</name>
    <name type="common">Bacteroides forsythus</name>
    <dbReference type="NCBI Taxonomy" id="203275"/>
    <lineage>
        <taxon>Bacteria</taxon>
        <taxon>Pseudomonadati</taxon>
        <taxon>Bacteroidota</taxon>
        <taxon>Bacteroidia</taxon>
        <taxon>Bacteroidales</taxon>
        <taxon>Tannerellaceae</taxon>
        <taxon>Tannerella</taxon>
    </lineage>
</organism>
<gene>
    <name evidence="2" type="ordered locus">BFO_1959</name>
</gene>
<dbReference type="GeneID" id="34760139"/>
<evidence type="ECO:0000313" key="3">
    <source>
        <dbReference type="Proteomes" id="UP000005436"/>
    </source>
</evidence>
<reference evidence="3" key="1">
    <citation type="submission" date="2011-12" db="EMBL/GenBank/DDBJ databases">
        <title>Complete sequence of Tannerella forsythia ATCC 43037.</title>
        <authorList>
            <person name="Dewhirst F."/>
            <person name="Tanner A."/>
            <person name="Izard J."/>
            <person name="Brinkac L."/>
            <person name="Durkin A.S."/>
            <person name="Hostetler J."/>
            <person name="Shetty J."/>
            <person name="Torralba M."/>
            <person name="Gill S."/>
            <person name="Nelson K."/>
        </authorList>
    </citation>
    <scope>NUCLEOTIDE SEQUENCE [LARGE SCALE GENOMIC DNA]</scope>
    <source>
        <strain evidence="3">ATCC 43037 / JCM 10827 / CCUG 33226 / KCTC 5666 / FDC 338</strain>
    </source>
</reference>
<sequence length="876" mass="101314">MIPKQILKCFIASPSDTSTERDVCERVFDELNRSLGVPYNVELQSVRWEKDVRPGIGEDGQAVINEQVGDQYDLFIGIMYTKFGSPTNRADSGTEEEFNIALERSKREQGLEIMFYFNDRAIQPSQLNIEQYNKVKAFRDNVVGTNCLYSMYDGEEDFKGKLKQHLTIFLNQKFTKKNDGELGETPRTSFLLEERLNKSLQLFAGQPKIWIDPIISSKSDISTCPDDNYDNRVEISSIIDNPRDVIISAPPQFGLTCLSNYMIIEAWKQDCFWLYLDAKKVKSHNIPQYVKNELTNLGLKEDIKISCVIVDEWNSMDNMALKKLKSICEHFDSIPIILMRTLDNSKFIKEKQEEVNIKRNFEPLYLLAMTRNQIRTVVTEYNKAASITDTDTLLDKIVSDLTTLNIHRTPQNCLTLLKADEKRFDVSPVNRSQMLEDVLYVLFEFTEIPRYNSQPDVKDCQFILGCFCERLIRENRMSFTREEFLSTTKEASGNNLIDIDVLLVFTVLINNNVITATDNSFCFKSAFWLLYFAARQMSYNSEFADYIFKSKKYLDYPELIEFYTGIDRNKTDALRVLMDDIHTTCDIVFSRLGIPDSINPYKFAFWNPTEDHILRIQKEISDNVMTSGLPESIKDRYSDTGYNQITPYNQSVVLHDFFEEYYIYNLIQEIKSSSRALRNSDYANPEIKKNLLSEVLRGWLQISKVLFALIPVLASKGYATYGGADFLLSDNFGDTEEERAKNILFVISTNVIAIFKEDIFSLKIAPLLYDAFEHAASPLLKQQLALLFVLCRPNKWHEKIEKYLINLPKNSFYLFELVCEMRAQYKFGFVEEQDLKLLALLTKKCLAKHRFGVDNPSPGQVKQIPSSVLPKREDKE</sequence>
<evidence type="ECO:0008006" key="4">
    <source>
        <dbReference type="Google" id="ProtNLM"/>
    </source>
</evidence>
<dbReference type="Proteomes" id="UP000005436">
    <property type="component" value="Chromosome"/>
</dbReference>
<dbReference type="EMBL" id="CP003191">
    <property type="protein sequence ID" value="AEW22493.1"/>
    <property type="molecule type" value="Genomic_DNA"/>
</dbReference>
<evidence type="ECO:0000313" key="2">
    <source>
        <dbReference type="EMBL" id="AEW22493.1"/>
    </source>
</evidence>
<name>G8UQ36_TANFA</name>
<dbReference type="STRING" id="203275.BFO_1959"/>
<proteinExistence type="predicted"/>
<accession>G8UQ36</accession>
<dbReference type="HOGENOM" id="CLU_328150_0_0_10"/>
<keyword evidence="3" id="KW-1185">Reference proteome</keyword>
<feature type="region of interest" description="Disordered" evidence="1">
    <location>
        <begin position="857"/>
        <end position="876"/>
    </location>
</feature>